<dbReference type="Proteomes" id="UP000014974">
    <property type="component" value="Unassembled WGS sequence"/>
</dbReference>
<gene>
    <name evidence="1" type="ORF">ADICYQ_0661</name>
</gene>
<evidence type="ECO:0000313" key="2">
    <source>
        <dbReference type="Proteomes" id="UP000014974"/>
    </source>
</evidence>
<proteinExistence type="predicted"/>
<evidence type="ECO:0008006" key="3">
    <source>
        <dbReference type="Google" id="ProtNLM"/>
    </source>
</evidence>
<dbReference type="EMBL" id="ATNM01000029">
    <property type="protein sequence ID" value="EPR71070.1"/>
    <property type="molecule type" value="Genomic_DNA"/>
</dbReference>
<sequence length="59" mass="6626">MSILIKGISAKRKLYRPVSACKISMSFNDGLHPSLVDITLSGLKIKIKNKPTWRNITEL</sequence>
<dbReference type="AlphaFoldDB" id="S7VLI4"/>
<reference evidence="1 2" key="1">
    <citation type="journal article" date="2013" name="Genome Announc.">
        <title>Draft Genome Sequence of Cyclobacterium qasimii Strain M12-11BT, Isolated from Arctic Marine Sediment.</title>
        <authorList>
            <person name="Shivaji S."/>
            <person name="Ara S."/>
            <person name="Singh A."/>
            <person name="Kumar Pinnaka A."/>
        </authorList>
    </citation>
    <scope>NUCLEOTIDE SEQUENCE [LARGE SCALE GENOMIC DNA]</scope>
    <source>
        <strain evidence="1 2">M12-11B</strain>
    </source>
</reference>
<accession>S7VLI4</accession>
<organism evidence="1 2">
    <name type="scientific">Cyclobacterium qasimii M12-11B</name>
    <dbReference type="NCBI Taxonomy" id="641524"/>
    <lineage>
        <taxon>Bacteria</taxon>
        <taxon>Pseudomonadati</taxon>
        <taxon>Bacteroidota</taxon>
        <taxon>Cytophagia</taxon>
        <taxon>Cytophagales</taxon>
        <taxon>Cyclobacteriaceae</taxon>
        <taxon>Cyclobacterium</taxon>
    </lineage>
</organism>
<comment type="caution">
    <text evidence="1">The sequence shown here is derived from an EMBL/GenBank/DDBJ whole genome shotgun (WGS) entry which is preliminary data.</text>
</comment>
<evidence type="ECO:0000313" key="1">
    <source>
        <dbReference type="EMBL" id="EPR71070.1"/>
    </source>
</evidence>
<name>S7VLI4_9BACT</name>
<protein>
    <recommendedName>
        <fullName evidence="3">PilZ domain-containing protein</fullName>
    </recommendedName>
</protein>